<dbReference type="GO" id="GO:0003677">
    <property type="term" value="F:DNA binding"/>
    <property type="evidence" value="ECO:0007669"/>
    <property type="project" value="InterPro"/>
</dbReference>
<evidence type="ECO:0000259" key="1">
    <source>
        <dbReference type="PROSITE" id="PS50930"/>
    </source>
</evidence>
<evidence type="ECO:0000313" key="2">
    <source>
        <dbReference type="EMBL" id="CAB4716865.1"/>
    </source>
</evidence>
<dbReference type="Gene3D" id="2.40.50.1020">
    <property type="entry name" value="LytTr DNA-binding domain"/>
    <property type="match status" value="1"/>
</dbReference>
<dbReference type="AlphaFoldDB" id="A0A6J6R6S9"/>
<dbReference type="EMBL" id="CAEZXR010000213">
    <property type="protein sequence ID" value="CAB4716865.1"/>
    <property type="molecule type" value="Genomic_DNA"/>
</dbReference>
<organism evidence="2">
    <name type="scientific">freshwater metagenome</name>
    <dbReference type="NCBI Taxonomy" id="449393"/>
    <lineage>
        <taxon>unclassified sequences</taxon>
        <taxon>metagenomes</taxon>
        <taxon>ecological metagenomes</taxon>
    </lineage>
</organism>
<reference evidence="2" key="1">
    <citation type="submission" date="2020-05" db="EMBL/GenBank/DDBJ databases">
        <authorList>
            <person name="Chiriac C."/>
            <person name="Salcher M."/>
            <person name="Ghai R."/>
            <person name="Kavagutti S V."/>
        </authorList>
    </citation>
    <scope>NUCLEOTIDE SEQUENCE</scope>
</reference>
<accession>A0A6J6R6S9</accession>
<gene>
    <name evidence="2" type="ORF">UFOPK2579_01742</name>
</gene>
<dbReference type="Pfam" id="PF04397">
    <property type="entry name" value="LytTR"/>
    <property type="match status" value="1"/>
</dbReference>
<feature type="domain" description="HTH LytTR-type" evidence="1">
    <location>
        <begin position="1"/>
        <end position="69"/>
    </location>
</feature>
<name>A0A6J6R6S9_9ZZZZ</name>
<sequence length="73" mass="8291">MRIPLSTLEEEWAAAGFVRIHRSLLVSLAHVTRVRMDAGRCTVQVATSPEVELLVSRRHTRELRELLVRRAGS</sequence>
<dbReference type="InterPro" id="IPR007492">
    <property type="entry name" value="LytTR_DNA-bd_dom"/>
</dbReference>
<protein>
    <submittedName>
        <fullName evidence="2">Unannotated protein</fullName>
    </submittedName>
</protein>
<dbReference type="PROSITE" id="PS50930">
    <property type="entry name" value="HTH_LYTTR"/>
    <property type="match status" value="1"/>
</dbReference>
<proteinExistence type="predicted"/>